<evidence type="ECO:0000313" key="1">
    <source>
        <dbReference type="EMBL" id="MBL0403806.1"/>
    </source>
</evidence>
<evidence type="ECO:0000313" key="2">
    <source>
        <dbReference type="Proteomes" id="UP000605848"/>
    </source>
</evidence>
<dbReference type="RefSeq" id="WP_202057588.1">
    <property type="nucleotide sequence ID" value="NZ_JAEQMY010000008.1"/>
</dbReference>
<protein>
    <submittedName>
        <fullName evidence="1">Uncharacterized protein</fullName>
    </submittedName>
</protein>
<dbReference type="AlphaFoldDB" id="A0A936Z6K0"/>
<sequence length="55" mass="6226">MLKPFSRYLKAVEENLPSEHHPLLRKSLYLAILDWYTDGVDPREAASRISNAVGG</sequence>
<name>A0A936Z6K0_9HYPH</name>
<gene>
    <name evidence="1" type="ORF">JKG68_07510</name>
</gene>
<proteinExistence type="predicted"/>
<accession>A0A936Z6K0</accession>
<dbReference type="EMBL" id="JAEQMY010000008">
    <property type="protein sequence ID" value="MBL0403806.1"/>
    <property type="molecule type" value="Genomic_DNA"/>
</dbReference>
<keyword evidence="2" id="KW-1185">Reference proteome</keyword>
<reference evidence="1" key="1">
    <citation type="submission" date="2021-01" db="EMBL/GenBank/DDBJ databases">
        <title>Microvirga sp.</title>
        <authorList>
            <person name="Kim M.K."/>
        </authorList>
    </citation>
    <scope>NUCLEOTIDE SEQUENCE</scope>
    <source>
        <strain evidence="1">5420S-16</strain>
    </source>
</reference>
<comment type="caution">
    <text evidence="1">The sequence shown here is derived from an EMBL/GenBank/DDBJ whole genome shotgun (WGS) entry which is preliminary data.</text>
</comment>
<organism evidence="1 2">
    <name type="scientific">Microvirga aerilata</name>
    <dbReference type="NCBI Taxonomy" id="670292"/>
    <lineage>
        <taxon>Bacteria</taxon>
        <taxon>Pseudomonadati</taxon>
        <taxon>Pseudomonadota</taxon>
        <taxon>Alphaproteobacteria</taxon>
        <taxon>Hyphomicrobiales</taxon>
        <taxon>Methylobacteriaceae</taxon>
        <taxon>Microvirga</taxon>
    </lineage>
</organism>
<dbReference type="Proteomes" id="UP000605848">
    <property type="component" value="Unassembled WGS sequence"/>
</dbReference>